<reference evidence="2" key="1">
    <citation type="journal article" date="2019" name="Int. J. Syst. Evol. Microbiol.">
        <title>The Global Catalogue of Microorganisms (GCM) 10K type strain sequencing project: providing services to taxonomists for standard genome sequencing and annotation.</title>
        <authorList>
            <consortium name="The Broad Institute Genomics Platform"/>
            <consortium name="The Broad Institute Genome Sequencing Center for Infectious Disease"/>
            <person name="Wu L."/>
            <person name="Ma J."/>
        </authorList>
    </citation>
    <scope>NUCLEOTIDE SEQUENCE [LARGE SCALE GENOMIC DNA]</scope>
    <source>
        <strain evidence="2">DFY28</strain>
    </source>
</reference>
<sequence length="215" mass="24138">MDRKRLTAIAALVLVVAVVGAAGWAWWQNDLRWRPKTIGKHAPEIARLLEQEAGWVSPGLNGSKLYMVSFRTCPDCLRFKAEQFPDLHAAGVDTRVIEIARRDVNGLPKSTPEERATVAELWLTRSWALMERWESMPAAAWTAPGIPPADGDPARTAVVEAGRGLVDQLVPLMKANGVDFAYPLLVWWDQDGRMRACACEKRETYRYVRRELGVE</sequence>
<gene>
    <name evidence="1" type="ORF">ACFSC0_06780</name>
</gene>
<organism evidence="1 2">
    <name type="scientific">Phenylobacterium terrae</name>
    <dbReference type="NCBI Taxonomy" id="2665495"/>
    <lineage>
        <taxon>Bacteria</taxon>
        <taxon>Pseudomonadati</taxon>
        <taxon>Pseudomonadota</taxon>
        <taxon>Alphaproteobacteria</taxon>
        <taxon>Caulobacterales</taxon>
        <taxon>Caulobacteraceae</taxon>
        <taxon>Phenylobacterium</taxon>
    </lineage>
</organism>
<name>A0ABW4MZ99_9CAUL</name>
<comment type="caution">
    <text evidence="1">The sequence shown here is derived from an EMBL/GenBank/DDBJ whole genome shotgun (WGS) entry which is preliminary data.</text>
</comment>
<evidence type="ECO:0008006" key="3">
    <source>
        <dbReference type="Google" id="ProtNLM"/>
    </source>
</evidence>
<dbReference type="Proteomes" id="UP001597237">
    <property type="component" value="Unassembled WGS sequence"/>
</dbReference>
<dbReference type="EMBL" id="JBHUEY010000001">
    <property type="protein sequence ID" value="MFD1783093.1"/>
    <property type="molecule type" value="Genomic_DNA"/>
</dbReference>
<keyword evidence="2" id="KW-1185">Reference proteome</keyword>
<accession>A0ABW4MZ99</accession>
<evidence type="ECO:0000313" key="1">
    <source>
        <dbReference type="EMBL" id="MFD1783093.1"/>
    </source>
</evidence>
<protein>
    <recommendedName>
        <fullName evidence="3">Thioredoxin-like fold domain-containing protein</fullName>
    </recommendedName>
</protein>
<proteinExistence type="predicted"/>
<evidence type="ECO:0000313" key="2">
    <source>
        <dbReference type="Proteomes" id="UP001597237"/>
    </source>
</evidence>
<dbReference type="RefSeq" id="WP_377284241.1">
    <property type="nucleotide sequence ID" value="NZ_JBHRSI010000015.1"/>
</dbReference>